<gene>
    <name evidence="2" type="ORF">C1645_277978</name>
</gene>
<dbReference type="Proteomes" id="UP000265703">
    <property type="component" value="Unassembled WGS sequence"/>
</dbReference>
<evidence type="ECO:0000256" key="1">
    <source>
        <dbReference type="SAM" id="MobiDB-lite"/>
    </source>
</evidence>
<organism evidence="2 3">
    <name type="scientific">Glomus cerebriforme</name>
    <dbReference type="NCBI Taxonomy" id="658196"/>
    <lineage>
        <taxon>Eukaryota</taxon>
        <taxon>Fungi</taxon>
        <taxon>Fungi incertae sedis</taxon>
        <taxon>Mucoromycota</taxon>
        <taxon>Glomeromycotina</taxon>
        <taxon>Glomeromycetes</taxon>
        <taxon>Glomerales</taxon>
        <taxon>Glomeraceae</taxon>
        <taxon>Glomus</taxon>
    </lineage>
</organism>
<evidence type="ECO:0000313" key="3">
    <source>
        <dbReference type="Proteomes" id="UP000265703"/>
    </source>
</evidence>
<keyword evidence="3" id="KW-1185">Reference proteome</keyword>
<feature type="region of interest" description="Disordered" evidence="1">
    <location>
        <begin position="145"/>
        <end position="182"/>
    </location>
</feature>
<proteinExistence type="predicted"/>
<evidence type="ECO:0000313" key="2">
    <source>
        <dbReference type="EMBL" id="RIA99555.1"/>
    </source>
</evidence>
<dbReference type="AlphaFoldDB" id="A0A397TSE2"/>
<sequence length="417" mass="48651">MEWKIESEVFTGTPHIVPCPDDDGITQYYWVPHITSSQSDFLSVNILKRGEWTVKKKQEIQSVIDESLERYHWVTKCWQEQLRDQKDHLNTALRMFCCRFTSYTPENLVKNMVVLKMMDNIEMNPFVQQDWNNFQSDLIEALKSKPSSNNFNIPSTSTQAKGPRRSYPTKVNSERNQNEQLPYGFPKQKFNNHSKIPNEPGAISSPNSMQIARSIPNSNPLRENVMSHPTRNQSSQLMRYNISPQNRLILNRRNEIVKHLKLVATGVKQRNKKTIPYTIGIHDVLFQFLPLCSSFMNPPESPTKEYSGYYKKEYIYDIIIPNLQREAVLLSVSRLESTQYHILEVQGAINHHLDEHPVFKCRMCPDCNPSVIRKMKNHLRDVHALLSEKDLSKLYVDPDAVINFLHFAFVPELNYLR</sequence>
<comment type="caution">
    <text evidence="2">The sequence shown here is derived from an EMBL/GenBank/DDBJ whole genome shotgun (WGS) entry which is preliminary data.</text>
</comment>
<dbReference type="EMBL" id="QKYT01000003">
    <property type="protein sequence ID" value="RIA99555.1"/>
    <property type="molecule type" value="Genomic_DNA"/>
</dbReference>
<dbReference type="OrthoDB" id="2322499at2759"/>
<accession>A0A397TSE2</accession>
<reference evidence="2 3" key="1">
    <citation type="submission" date="2018-06" db="EMBL/GenBank/DDBJ databases">
        <title>Comparative genomics reveals the genomic features of Rhizophagus irregularis, R. cerebriforme, R. diaphanum and Gigaspora rosea, and their symbiotic lifestyle signature.</title>
        <authorList>
            <person name="Morin E."/>
            <person name="San Clemente H."/>
            <person name="Chen E.C.H."/>
            <person name="De La Providencia I."/>
            <person name="Hainaut M."/>
            <person name="Kuo A."/>
            <person name="Kohler A."/>
            <person name="Murat C."/>
            <person name="Tang N."/>
            <person name="Roy S."/>
            <person name="Loubradou J."/>
            <person name="Henrissat B."/>
            <person name="Grigoriev I.V."/>
            <person name="Corradi N."/>
            <person name="Roux C."/>
            <person name="Martin F.M."/>
        </authorList>
    </citation>
    <scope>NUCLEOTIDE SEQUENCE [LARGE SCALE GENOMIC DNA]</scope>
    <source>
        <strain evidence="2 3">DAOM 227022</strain>
    </source>
</reference>
<feature type="compositionally biased region" description="Polar residues" evidence="1">
    <location>
        <begin position="145"/>
        <end position="160"/>
    </location>
</feature>
<protein>
    <submittedName>
        <fullName evidence="2">Uncharacterized protein</fullName>
    </submittedName>
</protein>
<name>A0A397TSE2_9GLOM</name>